<dbReference type="Pfam" id="PF05686">
    <property type="entry name" value="Glyco_transf_90"/>
    <property type="match status" value="1"/>
</dbReference>
<dbReference type="VEuPathDB" id="FungiDB:HMPREF1541_09870"/>
<name>W2SAR5_CYPE1</name>
<accession>W2SAR5</accession>
<evidence type="ECO:0000259" key="1">
    <source>
        <dbReference type="SMART" id="SM00672"/>
    </source>
</evidence>
<dbReference type="OrthoDB" id="202415at2759"/>
<organism evidence="2 3">
    <name type="scientific">Cyphellophora europaea (strain CBS 101466)</name>
    <name type="common">Phialophora europaea</name>
    <dbReference type="NCBI Taxonomy" id="1220924"/>
    <lineage>
        <taxon>Eukaryota</taxon>
        <taxon>Fungi</taxon>
        <taxon>Dikarya</taxon>
        <taxon>Ascomycota</taxon>
        <taxon>Pezizomycotina</taxon>
        <taxon>Eurotiomycetes</taxon>
        <taxon>Chaetothyriomycetidae</taxon>
        <taxon>Chaetothyriales</taxon>
        <taxon>Cyphellophoraceae</taxon>
        <taxon>Cyphellophora</taxon>
    </lineage>
</organism>
<dbReference type="HOGENOM" id="CLU_005027_2_2_1"/>
<dbReference type="AlphaFoldDB" id="W2SAR5"/>
<dbReference type="SMART" id="SM00672">
    <property type="entry name" value="CAP10"/>
    <property type="match status" value="1"/>
</dbReference>
<dbReference type="Proteomes" id="UP000030752">
    <property type="component" value="Unassembled WGS sequence"/>
</dbReference>
<dbReference type="PANTHER" id="PTHR12203">
    <property type="entry name" value="KDEL LYS-ASP-GLU-LEU CONTAINING - RELATED"/>
    <property type="match status" value="1"/>
</dbReference>
<gene>
    <name evidence="2" type="ORF">HMPREF1541_09870</name>
</gene>
<keyword evidence="3" id="KW-1185">Reference proteome</keyword>
<dbReference type="GeneID" id="19977209"/>
<dbReference type="InterPro" id="IPR006598">
    <property type="entry name" value="CAP10"/>
</dbReference>
<proteinExistence type="predicted"/>
<dbReference type="InterPro" id="IPR051091">
    <property type="entry name" value="O-Glucosyltr/Glycosyltrsf_90"/>
</dbReference>
<evidence type="ECO:0000313" key="3">
    <source>
        <dbReference type="Proteomes" id="UP000030752"/>
    </source>
</evidence>
<dbReference type="PANTHER" id="PTHR12203:SF61">
    <property type="entry name" value="CAPSULE PROTEIN"/>
    <property type="match status" value="1"/>
</dbReference>
<sequence length="539" mass="60704">MRWNQSGSLPLARKPRLLLILVLLIVLSYWQLSNLQRGIIDVYSSVNPQNAVHPLEAAVAAAEQNFVRLLSRQSQSIEAATAEYTRRYSLEPPPNFDKWFELARQNEFVLVDEFDTIMESLAPFRKVPGEELRRLVDRAMSQLPEQLLRYEIRKGKFSAEAGSGPSWFANSMRSFLPWDWLALLPDMTAVMNVYDEPKVVIPKVTSDATPAGTLLFSDLAQKDVWPSVKLGCEPIAPARSVVCEALKQPAIEMITDLAKSKDVCSSCDLHKQEGFLLAPANLQLTHLPVPIMSQAKPSVFSDILFPSPHYWGGNEVSDAVKWEDKASTLYWTGSATGGYAKDDNWMHMQRQRLALMLSNGSSSPIQLLKYATSAGWRTYNSTADGIADIVQVRITGTTGQCESAICEEEKNVFGIGVEELRDPESEIHLHKFLLDLDGNSFSGRYHRLLRTNSVVLKQTVFQEWHDDRLLPWLHFIPISTSFEELPEVVRFLAKTDVGNALARKIALNSRDWAEKALRHVDMQLVLLRTLLELGRILGD</sequence>
<dbReference type="InParanoid" id="W2SAR5"/>
<dbReference type="RefSeq" id="XP_008712764.1">
    <property type="nucleotide sequence ID" value="XM_008714542.1"/>
</dbReference>
<dbReference type="EMBL" id="KB822713">
    <property type="protein sequence ID" value="ETN44994.1"/>
    <property type="molecule type" value="Genomic_DNA"/>
</dbReference>
<protein>
    <recommendedName>
        <fullName evidence="1">Glycosyl transferase CAP10 domain-containing protein</fullName>
    </recommendedName>
</protein>
<feature type="domain" description="Glycosyl transferase CAP10" evidence="1">
    <location>
        <begin position="247"/>
        <end position="531"/>
    </location>
</feature>
<reference evidence="2 3" key="1">
    <citation type="submission" date="2013-03" db="EMBL/GenBank/DDBJ databases">
        <title>The Genome Sequence of Phialophora europaea CBS 101466.</title>
        <authorList>
            <consortium name="The Broad Institute Genomics Platform"/>
            <person name="Cuomo C."/>
            <person name="de Hoog S."/>
            <person name="Gorbushina A."/>
            <person name="Walker B."/>
            <person name="Young S.K."/>
            <person name="Zeng Q."/>
            <person name="Gargeya S."/>
            <person name="Fitzgerald M."/>
            <person name="Haas B."/>
            <person name="Abouelleil A."/>
            <person name="Allen A.W."/>
            <person name="Alvarado L."/>
            <person name="Arachchi H.M."/>
            <person name="Berlin A.M."/>
            <person name="Chapman S.B."/>
            <person name="Gainer-Dewar J."/>
            <person name="Goldberg J."/>
            <person name="Griggs A."/>
            <person name="Gujja S."/>
            <person name="Hansen M."/>
            <person name="Howarth C."/>
            <person name="Imamovic A."/>
            <person name="Ireland A."/>
            <person name="Larimer J."/>
            <person name="McCowan C."/>
            <person name="Murphy C."/>
            <person name="Pearson M."/>
            <person name="Poon T.W."/>
            <person name="Priest M."/>
            <person name="Roberts A."/>
            <person name="Saif S."/>
            <person name="Shea T."/>
            <person name="Sisk P."/>
            <person name="Sykes S."/>
            <person name="Wortman J."/>
            <person name="Nusbaum C."/>
            <person name="Birren B."/>
        </authorList>
    </citation>
    <scope>NUCLEOTIDE SEQUENCE [LARGE SCALE GENOMIC DNA]</scope>
    <source>
        <strain evidence="2 3">CBS 101466</strain>
    </source>
</reference>
<evidence type="ECO:0000313" key="2">
    <source>
        <dbReference type="EMBL" id="ETN44994.1"/>
    </source>
</evidence>
<dbReference type="eggNOG" id="ENOG502QW98">
    <property type="taxonomic scope" value="Eukaryota"/>
</dbReference>